<feature type="domain" description="Peptidase C14 caspase" evidence="7">
    <location>
        <begin position="17"/>
        <end position="260"/>
    </location>
</feature>
<evidence type="ECO:0000256" key="3">
    <source>
        <dbReference type="ARBA" id="ARBA00022801"/>
    </source>
</evidence>
<dbReference type="PROSITE" id="PS51892">
    <property type="entry name" value="SUBTILASE"/>
    <property type="match status" value="1"/>
</dbReference>
<keyword evidence="4 5" id="KW-0720">Serine protease</keyword>
<organism evidence="8 9">
    <name type="scientific">Chryseobacterium viscerum</name>
    <dbReference type="NCBI Taxonomy" id="1037377"/>
    <lineage>
        <taxon>Bacteria</taxon>
        <taxon>Pseudomonadati</taxon>
        <taxon>Bacteroidota</taxon>
        <taxon>Flavobacteriia</taxon>
        <taxon>Flavobacteriales</taxon>
        <taxon>Weeksellaceae</taxon>
        <taxon>Chryseobacterium group</taxon>
        <taxon>Chryseobacterium</taxon>
    </lineage>
</organism>
<dbReference type="InterPro" id="IPR000209">
    <property type="entry name" value="Peptidase_S8/S53_dom"/>
</dbReference>
<comment type="caution">
    <text evidence="8">The sequence shown here is derived from an EMBL/GenBank/DDBJ whole genome shotgun (WGS) entry which is preliminary data.</text>
</comment>
<dbReference type="GO" id="GO:0004197">
    <property type="term" value="F:cysteine-type endopeptidase activity"/>
    <property type="evidence" value="ECO:0007669"/>
    <property type="project" value="InterPro"/>
</dbReference>
<dbReference type="PANTHER" id="PTHR43806:SF11">
    <property type="entry name" value="CEREVISIN-RELATED"/>
    <property type="match status" value="1"/>
</dbReference>
<protein>
    <submittedName>
        <fullName evidence="8">Uncharacterized protein</fullName>
    </submittedName>
</protein>
<evidence type="ECO:0000259" key="6">
    <source>
        <dbReference type="Pfam" id="PF00082"/>
    </source>
</evidence>
<feature type="domain" description="Peptidase S8/S53" evidence="6">
    <location>
        <begin position="449"/>
        <end position="753"/>
    </location>
</feature>
<dbReference type="CDD" id="cd00306">
    <property type="entry name" value="Peptidases_S8_S53"/>
    <property type="match status" value="1"/>
</dbReference>
<dbReference type="Pfam" id="PF00082">
    <property type="entry name" value="Peptidase_S8"/>
    <property type="match status" value="1"/>
</dbReference>
<dbReference type="SUPFAM" id="SSF52129">
    <property type="entry name" value="Caspase-like"/>
    <property type="match status" value="1"/>
</dbReference>
<keyword evidence="2 5" id="KW-0645">Protease</keyword>
<evidence type="ECO:0000313" key="8">
    <source>
        <dbReference type="EMBL" id="PWN58034.1"/>
    </source>
</evidence>
<dbReference type="GO" id="GO:0006508">
    <property type="term" value="P:proteolysis"/>
    <property type="evidence" value="ECO:0007669"/>
    <property type="project" value="UniProtKB-KW"/>
</dbReference>
<dbReference type="Proteomes" id="UP000236413">
    <property type="component" value="Unassembled WGS sequence"/>
</dbReference>
<dbReference type="GO" id="GO:0004252">
    <property type="term" value="F:serine-type endopeptidase activity"/>
    <property type="evidence" value="ECO:0007669"/>
    <property type="project" value="UniProtKB-UniRule"/>
</dbReference>
<evidence type="ECO:0000259" key="7">
    <source>
        <dbReference type="Pfam" id="PF00656"/>
    </source>
</evidence>
<gene>
    <name evidence="8" type="ORF">C1634_024710</name>
</gene>
<dbReference type="PROSITE" id="PS00138">
    <property type="entry name" value="SUBTILASE_SER"/>
    <property type="match status" value="1"/>
</dbReference>
<feature type="active site" description="Charge relay system" evidence="5">
    <location>
        <position position="690"/>
    </location>
</feature>
<evidence type="ECO:0000256" key="4">
    <source>
        <dbReference type="ARBA" id="ARBA00022825"/>
    </source>
</evidence>
<evidence type="ECO:0000256" key="1">
    <source>
        <dbReference type="ARBA" id="ARBA00011073"/>
    </source>
</evidence>
<dbReference type="SUPFAM" id="SSF52743">
    <property type="entry name" value="Subtilisin-like"/>
    <property type="match status" value="1"/>
</dbReference>
<feature type="active site" description="Charge relay system" evidence="5">
    <location>
        <position position="501"/>
    </location>
</feature>
<dbReference type="EMBL" id="PPEG02000014">
    <property type="protein sequence ID" value="PWN58034.1"/>
    <property type="molecule type" value="Genomic_DNA"/>
</dbReference>
<dbReference type="AlphaFoldDB" id="A0A316W9M7"/>
<keyword evidence="3 5" id="KW-0378">Hydrolase</keyword>
<name>A0A316W9M7_9FLAO</name>
<sequence length="807" mass="89113">MKGYSIHIGINTTNPDVYNNLPSLKAAVNDAKWWQKYAKGLDYETLLLTDQEAQSGKILSEIEQRAQAMQPGDIILITYSGHGGTLPNEKPSDLDTEPMDQTWCLYDRQLIDDELYEAFKAFKAGTRILIVSDSCHSGTVTKDIETMETPGKINLTEVLIGGIEQSQTSRGFANKKLPAEVEKDILTRDYTSIYVPIQEKFKYESKRSEVKASVKLLAACQDDQSTYDGKEYGLFTGTLNKLFLQDGFSGNAREIIAKIKKYYTYPHPNCFEYGSVIESFDKGFPFTINIENADTLSGYLNPTQTSVKDIVSDNNITTGNVDKNALLLVEFQGEVPQIEEGDQIKIIKQKGTRFTLEALHIPYEQGWTAAHALKLRLKQSGYTATVEPILSFSPADDQKITRASNGNDEYITEWPPALDNPKVKIGWHLDDQHSQLSAAAQKVMAKTGSYVTVGHLDTGYLPGHIGLPEKLRTDKEKNFVTGKDETENQAHDKIDSGNDGHGLGTLCLLAGNNVPLSSTFDEFQGYIGGVPIADVIPMRISDSVVILNTENFCDAIDYSLEQGCEVVTMSMAGKPSPRMAKAVNKAYEAGLVIVSAASNCWYAGFFKTLLPKCVLYPAAFHRVIAATGAMYNQQPYDKDFLNTAKGDFTKYMQGSWGPPSSMTRALAAYTPNTPWAEHGNKFVRSGGGTSSATPQIAAAAALWIAYHRDELEAKGYYQPGQQWKKIEAVRYALYTSAAKASAFKDWQKYYGNGILRAMDALSIGVPDESLLSKSPEAESSFGGITQILGSFFKNRKLFRDTNTLKPE</sequence>
<evidence type="ECO:0000256" key="5">
    <source>
        <dbReference type="PROSITE-ProRule" id="PRU01240"/>
    </source>
</evidence>
<feature type="active site" description="Charge relay system" evidence="5">
    <location>
        <position position="457"/>
    </location>
</feature>
<dbReference type="InterPro" id="IPR050131">
    <property type="entry name" value="Peptidase_S8_subtilisin-like"/>
</dbReference>
<dbReference type="InterPro" id="IPR023828">
    <property type="entry name" value="Peptidase_S8_Ser-AS"/>
</dbReference>
<dbReference type="Gene3D" id="3.40.50.200">
    <property type="entry name" value="Peptidase S8/S53 domain"/>
    <property type="match status" value="1"/>
</dbReference>
<evidence type="ECO:0000256" key="2">
    <source>
        <dbReference type="ARBA" id="ARBA00022670"/>
    </source>
</evidence>
<dbReference type="RefSeq" id="WP_109739307.1">
    <property type="nucleotide sequence ID" value="NZ_PPEG02000014.1"/>
</dbReference>
<dbReference type="PANTHER" id="PTHR43806">
    <property type="entry name" value="PEPTIDASE S8"/>
    <property type="match status" value="1"/>
</dbReference>
<comment type="similarity">
    <text evidence="1 5">Belongs to the peptidase S8 family.</text>
</comment>
<reference evidence="8 9" key="1">
    <citation type="submission" date="2018-04" db="EMBL/GenBank/DDBJ databases">
        <title>Chryseobacterium oncorhynchi 701B-08T from rainbow trout, and Chryseobacterium viscerum 687B-08T from diseased fish.</title>
        <authorList>
            <person name="Jeong J.-J."/>
            <person name="Lee Y.J."/>
            <person name="Pathiraja D."/>
            <person name="Park B."/>
            <person name="Choi I.-G."/>
            <person name="Kim K.D."/>
        </authorList>
    </citation>
    <scope>NUCLEOTIDE SEQUENCE [LARGE SCALE GENOMIC DNA]</scope>
    <source>
        <strain evidence="8 9">687B-08</strain>
    </source>
</reference>
<evidence type="ECO:0000313" key="9">
    <source>
        <dbReference type="Proteomes" id="UP000236413"/>
    </source>
</evidence>
<dbReference type="Pfam" id="PF00656">
    <property type="entry name" value="Peptidase_C14"/>
    <property type="match status" value="1"/>
</dbReference>
<dbReference type="Gene3D" id="3.40.50.1460">
    <property type="match status" value="1"/>
</dbReference>
<dbReference type="InterPro" id="IPR029030">
    <property type="entry name" value="Caspase-like_dom_sf"/>
</dbReference>
<dbReference type="InterPro" id="IPR036852">
    <property type="entry name" value="Peptidase_S8/S53_dom_sf"/>
</dbReference>
<dbReference type="InterPro" id="IPR011600">
    <property type="entry name" value="Pept_C14_caspase"/>
</dbReference>
<proteinExistence type="inferred from homology"/>
<accession>A0A316W9M7</accession>